<dbReference type="Gene3D" id="3.40.50.970">
    <property type="match status" value="2"/>
</dbReference>
<dbReference type="InterPro" id="IPR029061">
    <property type="entry name" value="THDP-binding"/>
</dbReference>
<protein>
    <recommendedName>
        <fullName evidence="8">Thiamine pyrophosphate-binding protein</fullName>
    </recommendedName>
</protein>
<evidence type="ECO:0000259" key="4">
    <source>
        <dbReference type="Pfam" id="PF00205"/>
    </source>
</evidence>
<dbReference type="Gene3D" id="3.40.50.1220">
    <property type="entry name" value="TPP-binding domain"/>
    <property type="match status" value="1"/>
</dbReference>
<dbReference type="InterPro" id="IPR000399">
    <property type="entry name" value="TPP-bd_CS"/>
</dbReference>
<evidence type="ECO:0008006" key="8">
    <source>
        <dbReference type="Google" id="ProtNLM"/>
    </source>
</evidence>
<feature type="non-terminal residue" evidence="7">
    <location>
        <position position="504"/>
    </location>
</feature>
<feature type="domain" description="Thiamine pyrophosphate enzyme TPP-binding" evidence="5">
    <location>
        <begin position="378"/>
        <end position="502"/>
    </location>
</feature>
<evidence type="ECO:0000259" key="5">
    <source>
        <dbReference type="Pfam" id="PF02775"/>
    </source>
</evidence>
<dbReference type="GO" id="GO:0000287">
    <property type="term" value="F:magnesium ion binding"/>
    <property type="evidence" value="ECO:0007669"/>
    <property type="project" value="InterPro"/>
</dbReference>
<dbReference type="InterPro" id="IPR012001">
    <property type="entry name" value="Thiamin_PyroP_enz_TPP-bd_dom"/>
</dbReference>
<dbReference type="GO" id="GO:0005948">
    <property type="term" value="C:acetolactate synthase complex"/>
    <property type="evidence" value="ECO:0007669"/>
    <property type="project" value="TreeGrafter"/>
</dbReference>
<dbReference type="Pfam" id="PF02776">
    <property type="entry name" value="TPP_enzyme_N"/>
    <property type="match status" value="1"/>
</dbReference>
<reference evidence="7" key="1">
    <citation type="submission" date="2018-05" db="EMBL/GenBank/DDBJ databases">
        <authorList>
            <person name="Lanie J.A."/>
            <person name="Ng W.-L."/>
            <person name="Kazmierczak K.M."/>
            <person name="Andrzejewski T.M."/>
            <person name="Davidsen T.M."/>
            <person name="Wayne K.J."/>
            <person name="Tettelin H."/>
            <person name="Glass J.I."/>
            <person name="Rusch D."/>
            <person name="Podicherti R."/>
            <person name="Tsui H.-C.T."/>
            <person name="Winkler M.E."/>
        </authorList>
    </citation>
    <scope>NUCLEOTIDE SEQUENCE</scope>
</reference>
<keyword evidence="2 3" id="KW-0786">Thiamine pyrophosphate</keyword>
<dbReference type="CDD" id="cd07035">
    <property type="entry name" value="TPP_PYR_POX_like"/>
    <property type="match status" value="1"/>
</dbReference>
<dbReference type="SUPFAM" id="SSF52467">
    <property type="entry name" value="DHS-like NAD/FAD-binding domain"/>
    <property type="match status" value="1"/>
</dbReference>
<dbReference type="AlphaFoldDB" id="A0A382D1Q9"/>
<dbReference type="PANTHER" id="PTHR18968:SF129">
    <property type="entry name" value="ACETOLACTATE SYNTHASE"/>
    <property type="match status" value="1"/>
</dbReference>
<name>A0A382D1Q9_9ZZZZ</name>
<dbReference type="GO" id="GO:0009097">
    <property type="term" value="P:isoleucine biosynthetic process"/>
    <property type="evidence" value="ECO:0007669"/>
    <property type="project" value="TreeGrafter"/>
</dbReference>
<dbReference type="Pfam" id="PF00205">
    <property type="entry name" value="TPP_enzyme_M"/>
    <property type="match status" value="1"/>
</dbReference>
<accession>A0A382D1Q9</accession>
<dbReference type="InterPro" id="IPR012000">
    <property type="entry name" value="Thiamin_PyroP_enz_cen_dom"/>
</dbReference>
<dbReference type="InterPro" id="IPR029035">
    <property type="entry name" value="DHS-like_NAD/FAD-binding_dom"/>
</dbReference>
<feature type="domain" description="Thiamine pyrophosphate enzyme N-terminal TPP-binding" evidence="6">
    <location>
        <begin position="2"/>
        <end position="101"/>
    </location>
</feature>
<comment type="similarity">
    <text evidence="1 3">Belongs to the TPP enzyme family.</text>
</comment>
<dbReference type="GO" id="GO:0030976">
    <property type="term" value="F:thiamine pyrophosphate binding"/>
    <property type="evidence" value="ECO:0007669"/>
    <property type="project" value="InterPro"/>
</dbReference>
<evidence type="ECO:0000256" key="3">
    <source>
        <dbReference type="RuleBase" id="RU362132"/>
    </source>
</evidence>
<sequence>MLAQAFYDNNVTHIYGVPGGGSSLPLIEAAAQLGIKFVLTRTECGAMIMASATAELTGSIGVALTTKGPGVASAANGAACALLDRAPVVLVTDGFTEQQSGFITHQFIDQKALLAPVTKGHSKLEGNQVMSEINRLISLAMTAPCGPVHIELTGATAKKEVIEPQTQVIRSDYHSVIDNLDTLSDAHELIINASRPVIVVGLEARSSENTETTRQLIDRSGYPVLTTYKAKGVISDYHLQYAGIFTGGMAESACVSQADLIILIGVDPVEFVLQKWRYEVPIIDISVVEYPVHYMKPDVGLYGPISINLSALLNNISVCSSDWKLPAIERLRHDMHDALQCKADQGIGPQDIVQVALESALATQAVHQQTRLPLITVDAGAHMFSVMAFWPCDQPFDVLISNGLATMAYALPAAIAAAVKTPDRMVVAFTGDGGLLMCLGELSTAVEQAVPIIVIVFNDQSLSLIDIKQQASGLPSRGMRWETPNFSQVMEGLGGQGYQVKNLK</sequence>
<dbReference type="GO" id="GO:0003984">
    <property type="term" value="F:acetolactate synthase activity"/>
    <property type="evidence" value="ECO:0007669"/>
    <property type="project" value="TreeGrafter"/>
</dbReference>
<dbReference type="InterPro" id="IPR011766">
    <property type="entry name" value="TPP_enzyme_TPP-bd"/>
</dbReference>
<dbReference type="SUPFAM" id="SSF52518">
    <property type="entry name" value="Thiamin diphosphate-binding fold (THDP-binding)"/>
    <property type="match status" value="2"/>
</dbReference>
<dbReference type="PANTHER" id="PTHR18968">
    <property type="entry name" value="THIAMINE PYROPHOSPHATE ENZYMES"/>
    <property type="match status" value="1"/>
</dbReference>
<dbReference type="EMBL" id="UINC01036881">
    <property type="protein sequence ID" value="SVB31513.1"/>
    <property type="molecule type" value="Genomic_DNA"/>
</dbReference>
<feature type="domain" description="Thiamine pyrophosphate enzyme central" evidence="4">
    <location>
        <begin position="184"/>
        <end position="312"/>
    </location>
</feature>
<gene>
    <name evidence="7" type="ORF">METZ01_LOCUS184367</name>
</gene>
<evidence type="ECO:0000313" key="7">
    <source>
        <dbReference type="EMBL" id="SVB31513.1"/>
    </source>
</evidence>
<dbReference type="PROSITE" id="PS00187">
    <property type="entry name" value="TPP_ENZYMES"/>
    <property type="match status" value="1"/>
</dbReference>
<dbReference type="GO" id="GO:0050660">
    <property type="term" value="F:flavin adenine dinucleotide binding"/>
    <property type="evidence" value="ECO:0007669"/>
    <property type="project" value="TreeGrafter"/>
</dbReference>
<proteinExistence type="inferred from homology"/>
<evidence type="ECO:0000259" key="6">
    <source>
        <dbReference type="Pfam" id="PF02776"/>
    </source>
</evidence>
<evidence type="ECO:0000256" key="2">
    <source>
        <dbReference type="ARBA" id="ARBA00023052"/>
    </source>
</evidence>
<dbReference type="Pfam" id="PF02775">
    <property type="entry name" value="TPP_enzyme_C"/>
    <property type="match status" value="1"/>
</dbReference>
<dbReference type="GO" id="GO:0009099">
    <property type="term" value="P:L-valine biosynthetic process"/>
    <property type="evidence" value="ECO:0007669"/>
    <property type="project" value="TreeGrafter"/>
</dbReference>
<dbReference type="InterPro" id="IPR045229">
    <property type="entry name" value="TPP_enz"/>
</dbReference>
<evidence type="ECO:0000256" key="1">
    <source>
        <dbReference type="ARBA" id="ARBA00007812"/>
    </source>
</evidence>
<organism evidence="7">
    <name type="scientific">marine metagenome</name>
    <dbReference type="NCBI Taxonomy" id="408172"/>
    <lineage>
        <taxon>unclassified sequences</taxon>
        <taxon>metagenomes</taxon>
        <taxon>ecological metagenomes</taxon>
    </lineage>
</organism>